<keyword evidence="1" id="KW-0808">Transferase</keyword>
<dbReference type="CDD" id="cd16936">
    <property type="entry name" value="HATPase_RsbW-like"/>
    <property type="match status" value="1"/>
</dbReference>
<dbReference type="PANTHER" id="PTHR35526">
    <property type="entry name" value="ANTI-SIGMA-F FACTOR RSBW-RELATED"/>
    <property type="match status" value="1"/>
</dbReference>
<organism evidence="4 5">
    <name type="scientific">Streptomyces avermitilis (strain ATCC 31267 / DSM 46492 / JCM 5070 / NBRC 14893 / NCIMB 12804 / NRRL 8165 / MA-4680)</name>
    <dbReference type="NCBI Taxonomy" id="227882"/>
    <lineage>
        <taxon>Bacteria</taxon>
        <taxon>Bacillati</taxon>
        <taxon>Actinomycetota</taxon>
        <taxon>Actinomycetes</taxon>
        <taxon>Kitasatosporales</taxon>
        <taxon>Streptomycetaceae</taxon>
        <taxon>Streptomyces</taxon>
    </lineage>
</organism>
<dbReference type="EMBL" id="BA000030">
    <property type="protein sequence ID" value="BAC73121.1"/>
    <property type="molecule type" value="Genomic_DNA"/>
</dbReference>
<reference evidence="4 5" key="2">
    <citation type="journal article" date="2003" name="Nat. Biotechnol.">
        <title>Complete genome sequence and comparative analysis of the industrial microorganism Streptomyces avermitilis.</title>
        <authorList>
            <person name="Ikeda H."/>
            <person name="Ishikawa J."/>
            <person name="Hanamoto A."/>
            <person name="Shinose M."/>
            <person name="Kikuchi H."/>
            <person name="Shiba T."/>
            <person name="Sakaki Y."/>
            <person name="Hattori M."/>
            <person name="Omura S."/>
        </authorList>
    </citation>
    <scope>NUCLEOTIDE SEQUENCE [LARGE SCALE GENOMIC DNA]</scope>
    <source>
        <strain evidence="5">ATCC 31267 / DSM 46492 / JCM 5070 / NBRC 14893 / NCIMB 12804 / NRRL 8165 / MA-4680</strain>
    </source>
</reference>
<evidence type="ECO:0000256" key="1">
    <source>
        <dbReference type="ARBA" id="ARBA00022527"/>
    </source>
</evidence>
<sequence>MDTLRMKGPHMPTPEPPTLLAHDWSMGYPMTLRSVRLARLHVRRRLTMWQWGGDIDDAVLVASELVANAVRHARVVGRELWVRIAELEGDGLLVEVADPVRAFPEVAAEPDGEGGRGLLVVRHLTAELDWFLRADVGKTVRARFAPHPHQNSDPHPHPHARGGAAGGPVTPPLPS</sequence>
<dbReference type="Pfam" id="PF13581">
    <property type="entry name" value="HATPase_c_2"/>
    <property type="match status" value="1"/>
</dbReference>
<evidence type="ECO:0000256" key="2">
    <source>
        <dbReference type="SAM" id="MobiDB-lite"/>
    </source>
</evidence>
<dbReference type="Proteomes" id="UP000000428">
    <property type="component" value="Chromosome"/>
</dbReference>
<dbReference type="SUPFAM" id="SSF55874">
    <property type="entry name" value="ATPase domain of HSP90 chaperone/DNA topoisomerase II/histidine kinase"/>
    <property type="match status" value="1"/>
</dbReference>
<gene>
    <name evidence="4" type="ORF">SAVERM_5409</name>
</gene>
<keyword evidence="1" id="KW-0723">Serine/threonine-protein kinase</keyword>
<name>Q82CE1_STRAW</name>
<dbReference type="PANTHER" id="PTHR35526:SF3">
    <property type="entry name" value="ANTI-SIGMA-F FACTOR RSBW"/>
    <property type="match status" value="1"/>
</dbReference>
<evidence type="ECO:0000259" key="3">
    <source>
        <dbReference type="Pfam" id="PF13581"/>
    </source>
</evidence>
<feature type="domain" description="Histidine kinase/HSP90-like ATPase" evidence="3">
    <location>
        <begin position="30"/>
        <end position="143"/>
    </location>
</feature>
<dbReference type="InterPro" id="IPR036890">
    <property type="entry name" value="HATPase_C_sf"/>
</dbReference>
<reference evidence="4 5" key="1">
    <citation type="journal article" date="2001" name="Proc. Natl. Acad. Sci. U.S.A.">
        <title>Genome sequence of an industrial microorganism Streptomyces avermitilis: deducing the ability of producing secondary metabolites.</title>
        <authorList>
            <person name="Omura S."/>
            <person name="Ikeda H."/>
            <person name="Ishikawa J."/>
            <person name="Hanamoto A."/>
            <person name="Takahashi C."/>
            <person name="Shinose M."/>
            <person name="Takahashi Y."/>
            <person name="Horikawa H."/>
            <person name="Nakazawa H."/>
            <person name="Osonoe T."/>
            <person name="Kikuchi H."/>
            <person name="Shiba T."/>
            <person name="Sakaki Y."/>
            <person name="Hattori M."/>
        </authorList>
    </citation>
    <scope>NUCLEOTIDE SEQUENCE [LARGE SCALE GENOMIC DNA]</scope>
    <source>
        <strain evidence="5">ATCC 31267 / DSM 46492 / JCM 5070 / NBRC 14893 / NCIMB 12804 / NRRL 8165 / MA-4680</strain>
    </source>
</reference>
<dbReference type="GO" id="GO:0004674">
    <property type="term" value="F:protein serine/threonine kinase activity"/>
    <property type="evidence" value="ECO:0007669"/>
    <property type="project" value="UniProtKB-KW"/>
</dbReference>
<dbReference type="InterPro" id="IPR050267">
    <property type="entry name" value="Anti-sigma-factor_SerPK"/>
</dbReference>
<feature type="region of interest" description="Disordered" evidence="2">
    <location>
        <begin position="145"/>
        <end position="175"/>
    </location>
</feature>
<evidence type="ECO:0000313" key="5">
    <source>
        <dbReference type="Proteomes" id="UP000000428"/>
    </source>
</evidence>
<dbReference type="eggNOG" id="COG3920">
    <property type="taxonomic scope" value="Bacteria"/>
</dbReference>
<dbReference type="Gene3D" id="3.30.565.10">
    <property type="entry name" value="Histidine kinase-like ATPase, C-terminal domain"/>
    <property type="match status" value="1"/>
</dbReference>
<keyword evidence="1" id="KW-0418">Kinase</keyword>
<accession>Q82CE1</accession>
<dbReference type="InterPro" id="IPR003594">
    <property type="entry name" value="HATPase_dom"/>
</dbReference>
<reference evidence="4 5" key="3">
    <citation type="journal article" date="2014" name="J. Ind. Microbiol. Biotechnol.">
        <title>Genome mining of the Streptomyces avermitilis genome and development of genome-minimized hosts for heterologous expression of biosynthetic gene clusters.</title>
        <authorList>
            <person name="Ikeda H."/>
            <person name="Shin-ya K."/>
            <person name="Omura S."/>
        </authorList>
    </citation>
    <scope>NUCLEOTIDE SEQUENCE [LARGE SCALE GENOMIC DNA]</scope>
    <source>
        <strain evidence="5">ATCC 31267 / DSM 46492 / JCM 5070 / NBRC 14893 / NCIMB 12804 / NRRL 8165 / MA-4680</strain>
    </source>
</reference>
<dbReference type="KEGG" id="sma:SAVERM_5409"/>
<keyword evidence="5" id="KW-1185">Reference proteome</keyword>
<protein>
    <submittedName>
        <fullName evidence="4">Regulatory protein</fullName>
    </submittedName>
</protein>
<dbReference type="AlphaFoldDB" id="Q82CE1"/>
<evidence type="ECO:0000313" key="4">
    <source>
        <dbReference type="EMBL" id="BAC73121.1"/>
    </source>
</evidence>
<dbReference type="HOGENOM" id="CLU_090336_14_0_11"/>
<proteinExistence type="predicted"/>